<feature type="transmembrane region" description="Helical" evidence="1">
    <location>
        <begin position="99"/>
        <end position="118"/>
    </location>
</feature>
<sequence>MKSSNKGWVFAFWFYFGILMSISASAYLKILPVKSSVIPFYDTIGHFVLVGLAAFFGHLALNKRRINCLNLSLPLAPSLVVICSIVDELLQRLSPNRSFDLTDLAANLVGILFFYWLAERWNLNKSSAHPGAR</sequence>
<dbReference type="PANTHER" id="PTHR28008">
    <property type="entry name" value="DOMAIN PROTEIN, PUTATIVE (AFU_ORTHOLOGUE AFUA_3G10980)-RELATED"/>
    <property type="match status" value="1"/>
</dbReference>
<feature type="transmembrane region" description="Helical" evidence="1">
    <location>
        <begin position="7"/>
        <end position="28"/>
    </location>
</feature>
<dbReference type="NCBIfam" id="NF037970">
    <property type="entry name" value="vanZ_1"/>
    <property type="match status" value="1"/>
</dbReference>
<keyword evidence="4" id="KW-1185">Reference proteome</keyword>
<organism evidence="3 4">
    <name type="scientific">Microseira wollei NIES-4236</name>
    <dbReference type="NCBI Taxonomy" id="2530354"/>
    <lineage>
        <taxon>Bacteria</taxon>
        <taxon>Bacillati</taxon>
        <taxon>Cyanobacteriota</taxon>
        <taxon>Cyanophyceae</taxon>
        <taxon>Oscillatoriophycideae</taxon>
        <taxon>Aerosakkonematales</taxon>
        <taxon>Aerosakkonemataceae</taxon>
        <taxon>Microseira</taxon>
    </lineage>
</organism>
<keyword evidence="1" id="KW-0812">Transmembrane</keyword>
<feature type="domain" description="VanZ-like" evidence="2">
    <location>
        <begin position="41"/>
        <end position="119"/>
    </location>
</feature>
<gene>
    <name evidence="3" type="ORF">MiSe_78830</name>
</gene>
<evidence type="ECO:0000313" key="4">
    <source>
        <dbReference type="Proteomes" id="UP001050975"/>
    </source>
</evidence>
<dbReference type="Pfam" id="PF04892">
    <property type="entry name" value="VanZ"/>
    <property type="match status" value="1"/>
</dbReference>
<keyword evidence="1" id="KW-1133">Transmembrane helix</keyword>
<name>A0AAV3XN38_9CYAN</name>
<protein>
    <recommendedName>
        <fullName evidence="2">VanZ-like domain-containing protein</fullName>
    </recommendedName>
</protein>
<evidence type="ECO:0000313" key="3">
    <source>
        <dbReference type="EMBL" id="GET43063.1"/>
    </source>
</evidence>
<dbReference type="EMBL" id="BLAY01000196">
    <property type="protein sequence ID" value="GET43063.1"/>
    <property type="molecule type" value="Genomic_DNA"/>
</dbReference>
<evidence type="ECO:0000256" key="1">
    <source>
        <dbReference type="SAM" id="Phobius"/>
    </source>
</evidence>
<dbReference type="AlphaFoldDB" id="A0AAV3XN38"/>
<reference evidence="3" key="1">
    <citation type="submission" date="2019-10" db="EMBL/GenBank/DDBJ databases">
        <title>Draft genome sequece of Microseira wollei NIES-4236.</title>
        <authorList>
            <person name="Yamaguchi H."/>
            <person name="Suzuki S."/>
            <person name="Kawachi M."/>
        </authorList>
    </citation>
    <scope>NUCLEOTIDE SEQUENCE</scope>
    <source>
        <strain evidence="3">NIES-4236</strain>
    </source>
</reference>
<dbReference type="Proteomes" id="UP001050975">
    <property type="component" value="Unassembled WGS sequence"/>
</dbReference>
<accession>A0AAV3XN38</accession>
<feature type="transmembrane region" description="Helical" evidence="1">
    <location>
        <begin position="40"/>
        <end position="61"/>
    </location>
</feature>
<proteinExistence type="predicted"/>
<evidence type="ECO:0000259" key="2">
    <source>
        <dbReference type="Pfam" id="PF04892"/>
    </source>
</evidence>
<feature type="transmembrane region" description="Helical" evidence="1">
    <location>
        <begin position="68"/>
        <end position="87"/>
    </location>
</feature>
<keyword evidence="1" id="KW-0472">Membrane</keyword>
<dbReference type="RefSeq" id="WP_226591485.1">
    <property type="nucleotide sequence ID" value="NZ_BLAY01000196.1"/>
</dbReference>
<dbReference type="InterPro" id="IPR006976">
    <property type="entry name" value="VanZ-like"/>
</dbReference>
<comment type="caution">
    <text evidence="3">The sequence shown here is derived from an EMBL/GenBank/DDBJ whole genome shotgun (WGS) entry which is preliminary data.</text>
</comment>
<dbReference type="PANTHER" id="PTHR28008:SF1">
    <property type="entry name" value="DOMAIN PROTEIN, PUTATIVE (AFU_ORTHOLOGUE AFUA_3G10980)-RELATED"/>
    <property type="match status" value="1"/>
</dbReference>